<protein>
    <submittedName>
        <fullName evidence="1">Uncharacterized protein</fullName>
    </submittedName>
</protein>
<proteinExistence type="predicted"/>
<sequence length="220" mass="23571">MTRLERDGGLSASERRLDSSRVIQATAAGSALELSETPGLLPSGDTRSTGVWLLEATVVAEVDLDASVRSQVVLLRVVEEELLLFESRAPDAVFGRVLEMLETLEEGLRPGRRTTLELARARALVSLDWSFDVRRPLRLGFLTVVVFAKLAAAFDGTCWYPGRCDTSTISEAVLPLLNLGKMPDGLLLTGAGCGSGADFSLSPGLWIDRLQTCCTTAGCG</sequence>
<dbReference type="Proteomes" id="UP000750711">
    <property type="component" value="Unassembled WGS sequence"/>
</dbReference>
<gene>
    <name evidence="1" type="ORF">GP486_008630</name>
</gene>
<name>A0A9P8I848_9PEZI</name>
<keyword evidence="2" id="KW-1185">Reference proteome</keyword>
<comment type="caution">
    <text evidence="1">The sequence shown here is derived from an EMBL/GenBank/DDBJ whole genome shotgun (WGS) entry which is preliminary data.</text>
</comment>
<dbReference type="EMBL" id="JAGHQM010003630">
    <property type="protein sequence ID" value="KAH0542581.1"/>
    <property type="molecule type" value="Genomic_DNA"/>
</dbReference>
<reference evidence="1" key="1">
    <citation type="submission" date="2021-03" db="EMBL/GenBank/DDBJ databases">
        <title>Comparative genomics and phylogenomic investigation of the class Geoglossomycetes provide insights into ecological specialization and systematics.</title>
        <authorList>
            <person name="Melie T."/>
            <person name="Pirro S."/>
            <person name="Miller A.N."/>
            <person name="Quandt A."/>
        </authorList>
    </citation>
    <scope>NUCLEOTIDE SEQUENCE</scope>
    <source>
        <strain evidence="1">CAQ_001_2017</strain>
    </source>
</reference>
<accession>A0A9P8I848</accession>
<evidence type="ECO:0000313" key="2">
    <source>
        <dbReference type="Proteomes" id="UP000750711"/>
    </source>
</evidence>
<evidence type="ECO:0000313" key="1">
    <source>
        <dbReference type="EMBL" id="KAH0542581.1"/>
    </source>
</evidence>
<dbReference type="AlphaFoldDB" id="A0A9P8I848"/>
<organism evidence="1 2">
    <name type="scientific">Trichoglossum hirsutum</name>
    <dbReference type="NCBI Taxonomy" id="265104"/>
    <lineage>
        <taxon>Eukaryota</taxon>
        <taxon>Fungi</taxon>
        <taxon>Dikarya</taxon>
        <taxon>Ascomycota</taxon>
        <taxon>Pezizomycotina</taxon>
        <taxon>Geoglossomycetes</taxon>
        <taxon>Geoglossales</taxon>
        <taxon>Geoglossaceae</taxon>
        <taxon>Trichoglossum</taxon>
    </lineage>
</organism>